<evidence type="ECO:0000256" key="5">
    <source>
        <dbReference type="ARBA" id="ARBA00023136"/>
    </source>
</evidence>
<feature type="transmembrane region" description="Helical" evidence="6">
    <location>
        <begin position="6"/>
        <end position="27"/>
    </location>
</feature>
<dbReference type="InterPro" id="IPR001851">
    <property type="entry name" value="ABC_transp_permease"/>
</dbReference>
<keyword evidence="8" id="KW-1185">Reference proteome</keyword>
<evidence type="ECO:0000256" key="3">
    <source>
        <dbReference type="ARBA" id="ARBA00022692"/>
    </source>
</evidence>
<reference evidence="8" key="1">
    <citation type="journal article" date="2019" name="Int. J. Syst. Evol. Microbiol.">
        <title>The Global Catalogue of Microorganisms (GCM) 10K type strain sequencing project: providing services to taxonomists for standard genome sequencing and annotation.</title>
        <authorList>
            <consortium name="The Broad Institute Genomics Platform"/>
            <consortium name="The Broad Institute Genome Sequencing Center for Infectious Disease"/>
            <person name="Wu L."/>
            <person name="Ma J."/>
        </authorList>
    </citation>
    <scope>NUCLEOTIDE SEQUENCE [LARGE SCALE GENOMIC DNA]</scope>
    <source>
        <strain evidence="8">CGMCC 1.12769</strain>
    </source>
</reference>
<dbReference type="RefSeq" id="WP_188541313.1">
    <property type="nucleotide sequence ID" value="NZ_BMFT01000002.1"/>
</dbReference>
<dbReference type="Pfam" id="PF02653">
    <property type="entry name" value="BPD_transp_2"/>
    <property type="match status" value="1"/>
</dbReference>
<dbReference type="Proteomes" id="UP000659344">
    <property type="component" value="Unassembled WGS sequence"/>
</dbReference>
<organism evidence="7 8">
    <name type="scientific">Paenibacillus segetis</name>
    <dbReference type="NCBI Taxonomy" id="1325360"/>
    <lineage>
        <taxon>Bacteria</taxon>
        <taxon>Bacillati</taxon>
        <taxon>Bacillota</taxon>
        <taxon>Bacilli</taxon>
        <taxon>Bacillales</taxon>
        <taxon>Paenibacillaceae</taxon>
        <taxon>Paenibacillus</taxon>
    </lineage>
</organism>
<dbReference type="PANTHER" id="PTHR43370:SF1">
    <property type="entry name" value="GUANOSINE ABC TRANSPORTER PERMEASE PROTEIN NUPQ"/>
    <property type="match status" value="1"/>
</dbReference>
<comment type="subcellular location">
    <subcellularLocation>
        <location evidence="1">Cell membrane</location>
        <topology evidence="1">Multi-pass membrane protein</topology>
    </subcellularLocation>
</comment>
<accession>A0ABQ1YNF8</accession>
<feature type="transmembrane region" description="Helical" evidence="6">
    <location>
        <begin position="70"/>
        <end position="92"/>
    </location>
</feature>
<dbReference type="PANTHER" id="PTHR43370">
    <property type="entry name" value="SUGAR ABC TRANSPORTER INTEGRAL MEMBRANE PROTEIN-RELATED"/>
    <property type="match status" value="1"/>
</dbReference>
<keyword evidence="2" id="KW-1003">Cell membrane</keyword>
<keyword evidence="5 6" id="KW-0472">Membrane</keyword>
<gene>
    <name evidence="7" type="ORF">GCM10008013_36880</name>
</gene>
<feature type="transmembrane region" description="Helical" evidence="6">
    <location>
        <begin position="204"/>
        <end position="223"/>
    </location>
</feature>
<proteinExistence type="predicted"/>
<sequence length="320" mass="33844">MDWVTTLGQLMNTTLVFSTALIFGALGGIFSERSGVTNIGIEGLMTFGAFAAAVSTHFAGEAGMGVASPWIGLITALIVGVLASLIHALASITFKADQIISGIVINFLATGSTLYMVKLIFHGDGETALLKNVFNKVAIPWLSKIPIIGEGLFHNYPTTYLAIILVFVAYFVLFKTPFGLRLRAVGEHPSAADTAGVNVKRMRYIGVMISGALAALGGATVTLTTTSTFAHNTISGQGFIAIAAMIFGKWNPIGAFGAAAFFGFSQAIRSYVSLFAWSNSIPQEFIYMLPYVLTIIVLVAAVGRSRAPSALGEPYDPGKR</sequence>
<evidence type="ECO:0000256" key="2">
    <source>
        <dbReference type="ARBA" id="ARBA00022475"/>
    </source>
</evidence>
<feature type="transmembrane region" description="Helical" evidence="6">
    <location>
        <begin position="285"/>
        <end position="303"/>
    </location>
</feature>
<protein>
    <submittedName>
        <fullName evidence="7">ABC transporter permease</fullName>
    </submittedName>
</protein>
<evidence type="ECO:0000313" key="7">
    <source>
        <dbReference type="EMBL" id="GGH32431.1"/>
    </source>
</evidence>
<evidence type="ECO:0000256" key="6">
    <source>
        <dbReference type="SAM" id="Phobius"/>
    </source>
</evidence>
<feature type="transmembrane region" description="Helical" evidence="6">
    <location>
        <begin position="39"/>
        <end position="58"/>
    </location>
</feature>
<comment type="caution">
    <text evidence="7">The sequence shown here is derived from an EMBL/GenBank/DDBJ whole genome shotgun (WGS) entry which is preliminary data.</text>
</comment>
<evidence type="ECO:0000313" key="8">
    <source>
        <dbReference type="Proteomes" id="UP000659344"/>
    </source>
</evidence>
<keyword evidence="3 6" id="KW-0812">Transmembrane</keyword>
<keyword evidence="4 6" id="KW-1133">Transmembrane helix</keyword>
<evidence type="ECO:0000256" key="1">
    <source>
        <dbReference type="ARBA" id="ARBA00004651"/>
    </source>
</evidence>
<feature type="transmembrane region" description="Helical" evidence="6">
    <location>
        <begin position="99"/>
        <end position="121"/>
    </location>
</feature>
<evidence type="ECO:0000256" key="4">
    <source>
        <dbReference type="ARBA" id="ARBA00022989"/>
    </source>
</evidence>
<name>A0ABQ1YNF8_9BACL</name>
<dbReference type="EMBL" id="BMFT01000002">
    <property type="protein sequence ID" value="GGH32431.1"/>
    <property type="molecule type" value="Genomic_DNA"/>
</dbReference>
<feature type="transmembrane region" description="Helical" evidence="6">
    <location>
        <begin position="156"/>
        <end position="174"/>
    </location>
</feature>
<dbReference type="CDD" id="cd06580">
    <property type="entry name" value="TM_PBP1_transp_TpRbsC_like"/>
    <property type="match status" value="1"/>
</dbReference>